<keyword evidence="4" id="KW-0347">Helicase</keyword>
<dbReference type="GO" id="GO:0016787">
    <property type="term" value="F:hydrolase activity"/>
    <property type="evidence" value="ECO:0007669"/>
    <property type="project" value="UniProtKB-KW"/>
</dbReference>
<dbReference type="Gene3D" id="3.40.50.300">
    <property type="entry name" value="P-loop containing nucleotide triphosphate hydrolases"/>
    <property type="match status" value="1"/>
</dbReference>
<protein>
    <submittedName>
        <fullName evidence="4">ATP-dependent helicase HepA</fullName>
    </submittedName>
</protein>
<dbReference type="EMBL" id="SIHJ01000002">
    <property type="protein sequence ID" value="TWT33913.1"/>
    <property type="molecule type" value="Genomic_DNA"/>
</dbReference>
<keyword evidence="4" id="KW-0547">Nucleotide-binding</keyword>
<dbReference type="CDD" id="cd18793">
    <property type="entry name" value="SF2_C_SNF"/>
    <property type="match status" value="1"/>
</dbReference>
<dbReference type="Gene3D" id="3.40.50.10810">
    <property type="entry name" value="Tandem AAA-ATPase domain"/>
    <property type="match status" value="1"/>
</dbReference>
<reference evidence="4 5" key="1">
    <citation type="submission" date="2019-02" db="EMBL/GenBank/DDBJ databases">
        <title>Deep-cultivation of Planctomycetes and their phenomic and genomic characterization uncovers novel biology.</title>
        <authorList>
            <person name="Wiegand S."/>
            <person name="Jogler M."/>
            <person name="Boedeker C."/>
            <person name="Pinto D."/>
            <person name="Vollmers J."/>
            <person name="Rivas-Marin E."/>
            <person name="Kohn T."/>
            <person name="Peeters S.H."/>
            <person name="Heuer A."/>
            <person name="Rast P."/>
            <person name="Oberbeckmann S."/>
            <person name="Bunk B."/>
            <person name="Jeske O."/>
            <person name="Meyerdierks A."/>
            <person name="Storesund J.E."/>
            <person name="Kallscheuer N."/>
            <person name="Luecker S."/>
            <person name="Lage O.M."/>
            <person name="Pohl T."/>
            <person name="Merkel B.J."/>
            <person name="Hornburger P."/>
            <person name="Mueller R.-W."/>
            <person name="Bruemmer F."/>
            <person name="Labrenz M."/>
            <person name="Spormann A.M."/>
            <person name="Op Den Camp H."/>
            <person name="Overmann J."/>
            <person name="Amann R."/>
            <person name="Jetten M.S.M."/>
            <person name="Mascher T."/>
            <person name="Medema M.H."/>
            <person name="Devos D.P."/>
            <person name="Kaster A.-K."/>
            <person name="Ovreas L."/>
            <person name="Rohde M."/>
            <person name="Galperin M.Y."/>
            <person name="Jogler C."/>
        </authorList>
    </citation>
    <scope>NUCLEOTIDE SEQUENCE [LARGE SCALE GENOMIC DNA]</scope>
    <source>
        <strain evidence="4 5">KOR34</strain>
    </source>
</reference>
<dbReference type="InterPro" id="IPR027417">
    <property type="entry name" value="P-loop_NTPase"/>
</dbReference>
<proteinExistence type="predicted"/>
<dbReference type="SMART" id="SM00487">
    <property type="entry name" value="DEXDc"/>
    <property type="match status" value="1"/>
</dbReference>
<dbReference type="OrthoDB" id="9814088at2"/>
<dbReference type="GO" id="GO:0004386">
    <property type="term" value="F:helicase activity"/>
    <property type="evidence" value="ECO:0007669"/>
    <property type="project" value="UniProtKB-KW"/>
</dbReference>
<keyword evidence="4" id="KW-0067">ATP-binding</keyword>
<evidence type="ECO:0000259" key="3">
    <source>
        <dbReference type="PROSITE" id="PS51194"/>
    </source>
</evidence>
<dbReference type="InterPro" id="IPR050496">
    <property type="entry name" value="SNF2_RAD54_helicase_repair"/>
</dbReference>
<dbReference type="InterPro" id="IPR000330">
    <property type="entry name" value="SNF2_N"/>
</dbReference>
<dbReference type="PROSITE" id="PS51194">
    <property type="entry name" value="HELICASE_CTER"/>
    <property type="match status" value="1"/>
</dbReference>
<dbReference type="PROSITE" id="PS51192">
    <property type="entry name" value="HELICASE_ATP_BIND_1"/>
    <property type="match status" value="1"/>
</dbReference>
<organism evidence="4 5">
    <name type="scientific">Posidoniimonas corsicana</name>
    <dbReference type="NCBI Taxonomy" id="1938618"/>
    <lineage>
        <taxon>Bacteria</taxon>
        <taxon>Pseudomonadati</taxon>
        <taxon>Planctomycetota</taxon>
        <taxon>Planctomycetia</taxon>
        <taxon>Pirellulales</taxon>
        <taxon>Lacipirellulaceae</taxon>
        <taxon>Posidoniimonas</taxon>
    </lineage>
</organism>
<feature type="domain" description="Helicase C-terminal" evidence="3">
    <location>
        <begin position="369"/>
        <end position="543"/>
    </location>
</feature>
<dbReference type="RefSeq" id="WP_146566920.1">
    <property type="nucleotide sequence ID" value="NZ_SIHJ01000002.1"/>
</dbReference>
<dbReference type="PANTHER" id="PTHR45629">
    <property type="entry name" value="SNF2/RAD54 FAMILY MEMBER"/>
    <property type="match status" value="1"/>
</dbReference>
<name>A0A5C5V7G0_9BACT</name>
<evidence type="ECO:0000256" key="1">
    <source>
        <dbReference type="ARBA" id="ARBA00022801"/>
    </source>
</evidence>
<dbReference type="Proteomes" id="UP000316714">
    <property type="component" value="Unassembled WGS sequence"/>
</dbReference>
<evidence type="ECO:0000313" key="4">
    <source>
        <dbReference type="EMBL" id="TWT33913.1"/>
    </source>
</evidence>
<dbReference type="SMART" id="SM00490">
    <property type="entry name" value="HELICc"/>
    <property type="match status" value="1"/>
</dbReference>
<evidence type="ECO:0000259" key="2">
    <source>
        <dbReference type="PROSITE" id="PS51192"/>
    </source>
</evidence>
<dbReference type="PANTHER" id="PTHR45629:SF7">
    <property type="entry name" value="DNA EXCISION REPAIR PROTEIN ERCC-6-RELATED"/>
    <property type="match status" value="1"/>
</dbReference>
<dbReference type="SUPFAM" id="SSF52540">
    <property type="entry name" value="P-loop containing nucleoside triphosphate hydrolases"/>
    <property type="match status" value="1"/>
</dbReference>
<keyword evidence="5" id="KW-1185">Reference proteome</keyword>
<dbReference type="Pfam" id="PF00176">
    <property type="entry name" value="SNF2-rel_dom"/>
    <property type="match status" value="1"/>
</dbReference>
<gene>
    <name evidence="4" type="ORF">KOR34_37490</name>
</gene>
<accession>A0A5C5V7G0</accession>
<comment type="caution">
    <text evidence="4">The sequence shown here is derived from an EMBL/GenBank/DDBJ whole genome shotgun (WGS) entry which is preliminary data.</text>
</comment>
<keyword evidence="1" id="KW-0378">Hydrolase</keyword>
<dbReference type="Pfam" id="PF00271">
    <property type="entry name" value="Helicase_C"/>
    <property type="match status" value="1"/>
</dbReference>
<dbReference type="InterPro" id="IPR014001">
    <property type="entry name" value="Helicase_ATP-bd"/>
</dbReference>
<feature type="domain" description="Helicase ATP-binding" evidence="2">
    <location>
        <begin position="63"/>
        <end position="228"/>
    </location>
</feature>
<dbReference type="GO" id="GO:0005524">
    <property type="term" value="F:ATP binding"/>
    <property type="evidence" value="ECO:0007669"/>
    <property type="project" value="InterPro"/>
</dbReference>
<evidence type="ECO:0000313" key="5">
    <source>
        <dbReference type="Proteomes" id="UP000316714"/>
    </source>
</evidence>
<dbReference type="InterPro" id="IPR001650">
    <property type="entry name" value="Helicase_C-like"/>
</dbReference>
<dbReference type="InterPro" id="IPR038718">
    <property type="entry name" value="SNF2-like_sf"/>
</dbReference>
<dbReference type="InterPro" id="IPR049730">
    <property type="entry name" value="SNF2/RAD54-like_C"/>
</dbReference>
<sequence>MEVRYKKTLLPIAKSEEEYEVHCAAVEWSLADPIVISSVDDVQSRAQWSDDFQPFRHQVQNLITFCRCLPVTLVADDVGLGKTITAAIIIAELMKRRRVSRTLILCPNILTDQWREELAAKVGVEGTVAKGDELDREFRGSSPVVITTYQSARSRLKRLPPDAFDFLILDEAHTIRNLYGVPKPPIIASEVRRVLAARLFTFSLMLTATPIHNRIWDLYSLVDCLTVAKGSPNPLGTPDEFQAKYIADNPVARRLRPEAETEFREHLRKYLARTRRADANLAFPTRHVEMFRVQATSLEVQLLRILAENIRMLGGFQQSSLAVALMSSPQAFEAQLKNMAKLTPVAAKMLAEVKAVVGSHTTTYSKQAGLLQIVEQLRSQRPEDWRLLVFTSRRETQGAIGRLLSAIGVAYGFIAGSQPAQNAQNIAAFSSTLPSINVLVSTDAGGQGVNLQACNVLVNYDLPWNPMVVEQRIGRVQRLASPHKHVTVFNLCIANSPEEHIVGRLIEKLQTIFATVGDIDSILQSAFQDDAHRSFSEQLLDLVIKSLEGQDTELAARLAEDSIEKAKDLMLENEKQIDEHLGRLDELHTSGPFPPQLPKPTPRLTAFEFVRAAVATEGGELCDIGNGQWIVERPGQPNERAIFDERHWKELERSEFMVAPPPKLYRSGKPAFENLVSHWSQNGAAKIRYERDSWPKLASKVASSWLTRFPTLDAESVDFHLIGIAIEGHAIARVTASTGVDGYEKLLEVPIPSVDVTAPDANLSDIEEASDRISLDTVHIGTEGLVVHQVEQDSDINAFCDFYEQRLRQERQRVGAISGSSKQIEIDLKPTVEASIVAFAGEAIPIGNVVLDLAIDGHSGYSAVLRVCPTLGQVVSSPAPARCEETGALVPEACLSLCEVSQKRVLPHLLIRSDASGRRGLKSLAAICEESGTTVFREELGQCALSGKQVAKHLLAASEVTGKLAIASKLLRCEITGTLALPDELIASEISGRSYRSDQQVSSSISGVTGHLTEFAKCEETGQLLLTEETLLSDFSAKRVRRDLLVASGRPPHRKGLQAELTTCSVTGRKLLLDEVACSVVSGRVVDRSLLVQSDKSDGMALEEEMVYCEVSGHRLLPSETQLSSVSGKRAWGPLLFKSDLSNALCLEDESCLCAITETRVLHTELALSEVSGLKFRKDQASSCSVTGKVAHISELERCSQSGQLALRDEMGQSAISGSLSIRSLLTASDLSGRLGCAAKDEVVRCAVTGKTLLLDEVSQSAVSDRYVDRRMLIPSEVSGKLALPEELVKCEMSGKSILPIEREQCEVTGKLVDARLLAKSEVSGRSALASRLSRCDLTGRIALPSELARCEVSSHRVVAELLEECSFSAKSAIRSDMVTSAVSGRWLIKRHAITTYPNGVICHPDESTRCSWIGEPVLATEAFECQWTGLTFYNAYRGQYSRLSAIESLLANPDYGEGGAHLAPWLEQQVGGALRGLTSVRFVSSPNGALAAFCCDIQKLFKLSPRIAVFMVKTREGRQVVGNVAILRVQKHEAFVEKSIAASPMPSPRDQAAHRR</sequence>